<dbReference type="InterPro" id="IPR005829">
    <property type="entry name" value="Sugar_transporter_CS"/>
</dbReference>
<evidence type="ECO:0000313" key="8">
    <source>
        <dbReference type="EMBL" id="UWP82538.1"/>
    </source>
</evidence>
<accession>A0ABY5VXK8</accession>
<feature type="transmembrane region" description="Helical" evidence="6">
    <location>
        <begin position="256"/>
        <end position="275"/>
    </location>
</feature>
<dbReference type="InterPro" id="IPR020846">
    <property type="entry name" value="MFS_dom"/>
</dbReference>
<feature type="transmembrane region" description="Helical" evidence="6">
    <location>
        <begin position="50"/>
        <end position="74"/>
    </location>
</feature>
<feature type="transmembrane region" description="Helical" evidence="6">
    <location>
        <begin position="86"/>
        <end position="108"/>
    </location>
</feature>
<dbReference type="Gene3D" id="1.20.1250.20">
    <property type="entry name" value="MFS general substrate transporter like domains"/>
    <property type="match status" value="1"/>
</dbReference>
<name>A0ABY5VXK8_9ACTN</name>
<dbReference type="EMBL" id="CP073720">
    <property type="protein sequence ID" value="UWP82538.1"/>
    <property type="molecule type" value="Genomic_DNA"/>
</dbReference>
<comment type="subcellular location">
    <subcellularLocation>
        <location evidence="1">Cell membrane</location>
        <topology evidence="1">Multi-pass membrane protein</topology>
    </subcellularLocation>
</comment>
<evidence type="ECO:0000256" key="2">
    <source>
        <dbReference type="ARBA" id="ARBA00022475"/>
    </source>
</evidence>
<feature type="transmembrane region" description="Helical" evidence="6">
    <location>
        <begin position="376"/>
        <end position="394"/>
    </location>
</feature>
<feature type="transmembrane region" description="Helical" evidence="6">
    <location>
        <begin position="310"/>
        <end position="333"/>
    </location>
</feature>
<keyword evidence="9" id="KW-1185">Reference proteome</keyword>
<dbReference type="PROSITE" id="PS00217">
    <property type="entry name" value="SUGAR_TRANSPORT_2"/>
    <property type="match status" value="1"/>
</dbReference>
<dbReference type="PANTHER" id="PTHR43124">
    <property type="entry name" value="PURINE EFFLUX PUMP PBUE"/>
    <property type="match status" value="1"/>
</dbReference>
<dbReference type="SUPFAM" id="SSF103473">
    <property type="entry name" value="MFS general substrate transporter"/>
    <property type="match status" value="1"/>
</dbReference>
<feature type="transmembrane region" description="Helical" evidence="6">
    <location>
        <begin position="287"/>
        <end position="304"/>
    </location>
</feature>
<feature type="transmembrane region" description="Helical" evidence="6">
    <location>
        <begin position="146"/>
        <end position="168"/>
    </location>
</feature>
<feature type="transmembrane region" description="Helical" evidence="6">
    <location>
        <begin position="345"/>
        <end position="364"/>
    </location>
</feature>
<protein>
    <submittedName>
        <fullName evidence="8">MFS transporter</fullName>
    </submittedName>
</protein>
<evidence type="ECO:0000256" key="4">
    <source>
        <dbReference type="ARBA" id="ARBA00022989"/>
    </source>
</evidence>
<dbReference type="InterPro" id="IPR011701">
    <property type="entry name" value="MFS"/>
</dbReference>
<keyword evidence="2" id="KW-1003">Cell membrane</keyword>
<keyword evidence="4 6" id="KW-1133">Transmembrane helix</keyword>
<evidence type="ECO:0000259" key="7">
    <source>
        <dbReference type="PROSITE" id="PS50850"/>
    </source>
</evidence>
<dbReference type="PROSITE" id="PS50850">
    <property type="entry name" value="MFS"/>
    <property type="match status" value="1"/>
</dbReference>
<feature type="domain" description="Major facilitator superfamily (MFS) profile" evidence="7">
    <location>
        <begin position="19"/>
        <end position="399"/>
    </location>
</feature>
<feature type="transmembrane region" description="Helical" evidence="6">
    <location>
        <begin position="20"/>
        <end position="44"/>
    </location>
</feature>
<proteinExistence type="predicted"/>
<feature type="transmembrane region" description="Helical" evidence="6">
    <location>
        <begin position="174"/>
        <end position="191"/>
    </location>
</feature>
<sequence length="404" mass="41186">MTEDRSAATSRPSTHRRTALIVLLLGSTLTVMAGAVLAPVVGLLQTDLDLTAVTAGLVLTAHGLSLALAGPAVGRAIDRWGVRGPLTVGLLLYGVAGGAGLLTTSYPALIASRLVFGIGAAVVFTGTTLALLDLYEGAARDRAMGWRSTAISLGGVLWPLTGGALGAISWHAPFAVYLLGVPLGLATLRALPAPARPATTGPHTNDPAQPLRALISSQPRLLGVYGLQIVATVLLYGILVFLPLRLAEVGITDTRIVAAFTATLSVTMSLAGLRYAQARARLGHTQLLILAYSIWTIALATLGLTDTPALLLAAPALFGIGMGLAVPALTVLTAQHAPANHRGQATALLATATFTGQFISPLLLGPVQTATSVTGTFLTTAALAAGTLIALLATRSGSPPGNRR</sequence>
<reference evidence="8" key="2">
    <citation type="submission" date="2022-09" db="EMBL/GenBank/DDBJ databases">
        <title>Biosynthetic gene clusters of Dactylosporangioum fulvum.</title>
        <authorList>
            <person name="Caradec T."/>
        </authorList>
    </citation>
    <scope>NUCLEOTIDE SEQUENCE</scope>
    <source>
        <strain evidence="8">NRRL B-16292</strain>
    </source>
</reference>
<organism evidence="8 9">
    <name type="scientific">Dactylosporangium fulvum</name>
    <dbReference type="NCBI Taxonomy" id="53359"/>
    <lineage>
        <taxon>Bacteria</taxon>
        <taxon>Bacillati</taxon>
        <taxon>Actinomycetota</taxon>
        <taxon>Actinomycetes</taxon>
        <taxon>Micromonosporales</taxon>
        <taxon>Micromonosporaceae</taxon>
        <taxon>Dactylosporangium</taxon>
    </lineage>
</organism>
<evidence type="ECO:0000313" key="9">
    <source>
        <dbReference type="Proteomes" id="UP001059617"/>
    </source>
</evidence>
<evidence type="ECO:0000256" key="5">
    <source>
        <dbReference type="ARBA" id="ARBA00023136"/>
    </source>
</evidence>
<dbReference type="Pfam" id="PF07690">
    <property type="entry name" value="MFS_1"/>
    <property type="match status" value="1"/>
</dbReference>
<dbReference type="PANTHER" id="PTHR43124:SF3">
    <property type="entry name" value="CHLORAMPHENICOL EFFLUX PUMP RV0191"/>
    <property type="match status" value="1"/>
</dbReference>
<dbReference type="CDD" id="cd17473">
    <property type="entry name" value="MFS_arabinose_efflux_permease_like"/>
    <property type="match status" value="1"/>
</dbReference>
<dbReference type="InterPro" id="IPR050189">
    <property type="entry name" value="MFS_Efflux_Transporters"/>
</dbReference>
<reference evidence="8" key="1">
    <citation type="submission" date="2021-04" db="EMBL/GenBank/DDBJ databases">
        <authorList>
            <person name="Hartkoorn R.C."/>
            <person name="Beaudoing E."/>
            <person name="Hot D."/>
        </authorList>
    </citation>
    <scope>NUCLEOTIDE SEQUENCE</scope>
    <source>
        <strain evidence="8">NRRL B-16292</strain>
    </source>
</reference>
<dbReference type="InterPro" id="IPR036259">
    <property type="entry name" value="MFS_trans_sf"/>
</dbReference>
<keyword evidence="3 6" id="KW-0812">Transmembrane</keyword>
<feature type="transmembrane region" description="Helical" evidence="6">
    <location>
        <begin position="114"/>
        <end position="134"/>
    </location>
</feature>
<dbReference type="Proteomes" id="UP001059617">
    <property type="component" value="Chromosome"/>
</dbReference>
<evidence type="ECO:0000256" key="6">
    <source>
        <dbReference type="SAM" id="Phobius"/>
    </source>
</evidence>
<gene>
    <name evidence="8" type="ORF">Dfulv_47140</name>
</gene>
<feature type="transmembrane region" description="Helical" evidence="6">
    <location>
        <begin position="222"/>
        <end position="244"/>
    </location>
</feature>
<dbReference type="RefSeq" id="WP_259860310.1">
    <property type="nucleotide sequence ID" value="NZ_BAAAST010000023.1"/>
</dbReference>
<keyword evidence="5 6" id="KW-0472">Membrane</keyword>
<evidence type="ECO:0000256" key="3">
    <source>
        <dbReference type="ARBA" id="ARBA00022692"/>
    </source>
</evidence>
<evidence type="ECO:0000256" key="1">
    <source>
        <dbReference type="ARBA" id="ARBA00004651"/>
    </source>
</evidence>